<keyword evidence="3 7" id="KW-1134">Transmembrane beta strand</keyword>
<dbReference type="SUPFAM" id="SSF49464">
    <property type="entry name" value="Carboxypeptidase regulatory domain-like"/>
    <property type="match status" value="1"/>
</dbReference>
<dbReference type="InterPro" id="IPR023997">
    <property type="entry name" value="TonB-dep_OMP_SusC/RagA_CS"/>
</dbReference>
<accession>A0A3N4PQ48</accession>
<keyword evidence="2 7" id="KW-0813">Transport</keyword>
<evidence type="ECO:0000256" key="4">
    <source>
        <dbReference type="ARBA" id="ARBA00022692"/>
    </source>
</evidence>
<proteinExistence type="inferred from homology"/>
<dbReference type="SUPFAM" id="SSF56935">
    <property type="entry name" value="Porins"/>
    <property type="match status" value="1"/>
</dbReference>
<comment type="similarity">
    <text evidence="7">Belongs to the TonB-dependent receptor family.</text>
</comment>
<dbReference type="InterPro" id="IPR023996">
    <property type="entry name" value="TonB-dep_OMP_SusC/RagA"/>
</dbReference>
<evidence type="ECO:0000256" key="3">
    <source>
        <dbReference type="ARBA" id="ARBA00022452"/>
    </source>
</evidence>
<dbReference type="InterPro" id="IPR037066">
    <property type="entry name" value="Plug_dom_sf"/>
</dbReference>
<evidence type="ECO:0000313" key="9">
    <source>
        <dbReference type="EMBL" id="RPE08849.1"/>
    </source>
</evidence>
<dbReference type="Pfam" id="PF07715">
    <property type="entry name" value="Plug"/>
    <property type="match status" value="1"/>
</dbReference>
<dbReference type="InterPro" id="IPR039426">
    <property type="entry name" value="TonB-dep_rcpt-like"/>
</dbReference>
<evidence type="ECO:0000259" key="8">
    <source>
        <dbReference type="Pfam" id="PF07715"/>
    </source>
</evidence>
<keyword evidence="5 7" id="KW-0472">Membrane</keyword>
<keyword evidence="4 7" id="KW-0812">Transmembrane</keyword>
<comment type="caution">
    <text evidence="9">The sequence shown here is derived from an EMBL/GenBank/DDBJ whole genome shotgun (WGS) entry which is preliminary data.</text>
</comment>
<dbReference type="Gene3D" id="2.60.40.1120">
    <property type="entry name" value="Carboxypeptidase-like, regulatory domain"/>
    <property type="match status" value="1"/>
</dbReference>
<comment type="subcellular location">
    <subcellularLocation>
        <location evidence="1 7">Cell outer membrane</location>
        <topology evidence="1 7">Multi-pass membrane protein</topology>
    </subcellularLocation>
</comment>
<keyword evidence="9" id="KW-0675">Receptor</keyword>
<dbReference type="InterPro" id="IPR012910">
    <property type="entry name" value="Plug_dom"/>
</dbReference>
<reference evidence="9 10" key="1">
    <citation type="submission" date="2018-11" db="EMBL/GenBank/DDBJ databases">
        <title>Chitinophaga lutea sp.nov., isolate from arsenic contaminated soil.</title>
        <authorList>
            <person name="Zong Y."/>
        </authorList>
    </citation>
    <scope>NUCLEOTIDE SEQUENCE [LARGE SCALE GENOMIC DNA]</scope>
    <source>
        <strain evidence="9 10">ZY74</strain>
    </source>
</reference>
<dbReference type="Proteomes" id="UP000278351">
    <property type="component" value="Unassembled WGS sequence"/>
</dbReference>
<dbReference type="Gene3D" id="2.40.170.20">
    <property type="entry name" value="TonB-dependent receptor, beta-barrel domain"/>
    <property type="match status" value="1"/>
</dbReference>
<dbReference type="AlphaFoldDB" id="A0A3N4PQ48"/>
<evidence type="ECO:0000256" key="7">
    <source>
        <dbReference type="PROSITE-ProRule" id="PRU01360"/>
    </source>
</evidence>
<dbReference type="EMBL" id="RPDH01000002">
    <property type="protein sequence ID" value="RPE08849.1"/>
    <property type="molecule type" value="Genomic_DNA"/>
</dbReference>
<dbReference type="NCBIfam" id="TIGR04057">
    <property type="entry name" value="SusC_RagA_signa"/>
    <property type="match status" value="1"/>
</dbReference>
<keyword evidence="10" id="KW-1185">Reference proteome</keyword>
<evidence type="ECO:0000256" key="5">
    <source>
        <dbReference type="ARBA" id="ARBA00023136"/>
    </source>
</evidence>
<evidence type="ECO:0000313" key="10">
    <source>
        <dbReference type="Proteomes" id="UP000278351"/>
    </source>
</evidence>
<dbReference type="Gene3D" id="2.170.130.10">
    <property type="entry name" value="TonB-dependent receptor, plug domain"/>
    <property type="match status" value="1"/>
</dbReference>
<sequence>MKHNFRAGSYLFQLFNTQTKSMKKTLRFQPAIPKHLVRKTLLVMKLCLILMTVFILQLRAEGYSQSRFSIESKQIELQKLLDWIETKSNYRFLYNIKTFPVGDKVDVKFNNATLPVVLDQVLRSKALTYRILEDGLVVISPAQQENITVKGKVTGENGTELIGVSIQLKGTSKGTTTDDKGNFTLQVPPNGVLVISYVGHEPQEVPVNGKAQLPAIQLKPSAAGLNEVVVLGYGQKQVRQSITGAISSIQTKELKQSPVANLTNALAGRLPGLVTVQHSGRPGSDYSQLFIRGINTTGATNPLVVIDGLPRGNADLGQLDANEIESVSILKDASATALYGIQGANGIVLVTTRRGQEGPPNIQINMQTATQQPVTFPRFLNSYRSGLLQNEAAKNDGLQPVWSEQELEYFRTGLKPYDYPNVDWYEEMIRKNSPQKALNVNINGGSKYVRYFVSGSYLRQEPLYKHSSDNAYGVKYKYDRFNFRSNVDITLDQNTDLQVDLASRLENRTSPSADRAGHEFFWVLLSQMTNHLTPVKNPNGSIASGNMREDFYNLYGVLTRNGYLDAYWHSTSGSVALTRKLDFITPGLKVKGLFTFENYGDINVAFDQEFDSYRYKPEPGTSGGLYTQHRAATSLQRSGYNSGQRYYYYDMKLMYDRDFGKHSFSGLFLFNRNYRSQSGDLPRVYEGYVGRVAYNYNKKYYLEFNAGYNGSENFPTGNRYGFFPAASAAWMISNENFMPKSSALSFMKLRFSHGYVGNDQIGFARWLYISDFSRGDGFTFGSVASGVGGYYENRIGNTAITWEKAAKTDIGLETGFFKDRVKLNVDVFRELRSDILTAAGSIPSYLGITASLNRNMGRIINRGIEADLHVNAQIGQVGVFTKMNYQYVKNKILEMDEPKLEYAHQSQVGLPIGYGLGYVAEGLFQSKEEIAKSPKQTFSPLIPGDIKYRDIDGNNIINDADRVMLPMLNVPTSYFGATFGLDYKGFDISALFQGALGGRQIYSAQLVFNYRESYRPIHEGRWTPETAATATFPALHLSESNMANNYMNSSYWIRKTDYLKLKNLEIGYRLPRHWTNRVKIKNARIYLNGMNLVSWDNVRELGIDPESNAGDRWGWQPYPIMRVYNAGITINL</sequence>
<dbReference type="FunFam" id="2.170.130.10:FF:000003">
    <property type="entry name" value="SusC/RagA family TonB-linked outer membrane protein"/>
    <property type="match status" value="1"/>
</dbReference>
<name>A0A3N4PQ48_9BACT</name>
<organism evidence="9 10">
    <name type="scientific">Chitinophaga lutea</name>
    <dbReference type="NCBI Taxonomy" id="2488634"/>
    <lineage>
        <taxon>Bacteria</taxon>
        <taxon>Pseudomonadati</taxon>
        <taxon>Bacteroidota</taxon>
        <taxon>Chitinophagia</taxon>
        <taxon>Chitinophagales</taxon>
        <taxon>Chitinophagaceae</taxon>
        <taxon>Chitinophaga</taxon>
    </lineage>
</organism>
<feature type="domain" description="TonB-dependent receptor plug" evidence="8">
    <location>
        <begin position="240"/>
        <end position="347"/>
    </location>
</feature>
<evidence type="ECO:0000256" key="6">
    <source>
        <dbReference type="ARBA" id="ARBA00023237"/>
    </source>
</evidence>
<dbReference type="NCBIfam" id="TIGR04056">
    <property type="entry name" value="OMP_RagA_SusC"/>
    <property type="match status" value="1"/>
</dbReference>
<evidence type="ECO:0000256" key="1">
    <source>
        <dbReference type="ARBA" id="ARBA00004571"/>
    </source>
</evidence>
<protein>
    <submittedName>
        <fullName evidence="9">TonB-dependent receptor</fullName>
    </submittedName>
</protein>
<dbReference type="PROSITE" id="PS52016">
    <property type="entry name" value="TONB_DEPENDENT_REC_3"/>
    <property type="match status" value="1"/>
</dbReference>
<dbReference type="InterPro" id="IPR008969">
    <property type="entry name" value="CarboxyPept-like_regulatory"/>
</dbReference>
<dbReference type="InterPro" id="IPR036942">
    <property type="entry name" value="Beta-barrel_TonB_sf"/>
</dbReference>
<evidence type="ECO:0000256" key="2">
    <source>
        <dbReference type="ARBA" id="ARBA00022448"/>
    </source>
</evidence>
<keyword evidence="6 7" id="KW-0998">Cell outer membrane</keyword>
<gene>
    <name evidence="9" type="ORF">EGT74_17645</name>
</gene>
<dbReference type="Pfam" id="PF13715">
    <property type="entry name" value="CarbopepD_reg_2"/>
    <property type="match status" value="1"/>
</dbReference>
<dbReference type="GO" id="GO:0009279">
    <property type="term" value="C:cell outer membrane"/>
    <property type="evidence" value="ECO:0007669"/>
    <property type="project" value="UniProtKB-SubCell"/>
</dbReference>